<feature type="region of interest" description="Disordered" evidence="1">
    <location>
        <begin position="1"/>
        <end position="107"/>
    </location>
</feature>
<accession>A0ABR4JA78</accession>
<feature type="compositionally biased region" description="Basic and acidic residues" evidence="1">
    <location>
        <begin position="55"/>
        <end position="64"/>
    </location>
</feature>
<dbReference type="Proteomes" id="UP001610446">
    <property type="component" value="Unassembled WGS sequence"/>
</dbReference>
<gene>
    <name evidence="2" type="ORF">BJY01DRAFT_251740</name>
</gene>
<feature type="compositionally biased region" description="Basic and acidic residues" evidence="1">
    <location>
        <begin position="94"/>
        <end position="107"/>
    </location>
</feature>
<organism evidence="2 3">
    <name type="scientific">Aspergillus pseudoustus</name>
    <dbReference type="NCBI Taxonomy" id="1810923"/>
    <lineage>
        <taxon>Eukaryota</taxon>
        <taxon>Fungi</taxon>
        <taxon>Dikarya</taxon>
        <taxon>Ascomycota</taxon>
        <taxon>Pezizomycotina</taxon>
        <taxon>Eurotiomycetes</taxon>
        <taxon>Eurotiomycetidae</taxon>
        <taxon>Eurotiales</taxon>
        <taxon>Aspergillaceae</taxon>
        <taxon>Aspergillus</taxon>
        <taxon>Aspergillus subgen. Nidulantes</taxon>
    </lineage>
</organism>
<evidence type="ECO:0000313" key="2">
    <source>
        <dbReference type="EMBL" id="KAL2836947.1"/>
    </source>
</evidence>
<evidence type="ECO:0000256" key="1">
    <source>
        <dbReference type="SAM" id="MobiDB-lite"/>
    </source>
</evidence>
<feature type="compositionally biased region" description="Polar residues" evidence="1">
    <location>
        <begin position="29"/>
        <end position="42"/>
    </location>
</feature>
<keyword evidence="3" id="KW-1185">Reference proteome</keyword>
<comment type="caution">
    <text evidence="2">The sequence shown here is derived from an EMBL/GenBank/DDBJ whole genome shotgun (WGS) entry which is preliminary data.</text>
</comment>
<sequence>MSNPRSQARDPYSSSNQAIGDDPPRHSYQYPSGDTTAETQEQPPFANMSEQPHVGQKDEFEHSGQDQAKYENMGTAEDYASGFKDGNFYTEDQDQGRIRGKIQEGWE</sequence>
<dbReference type="EMBL" id="JBFXLU010000169">
    <property type="protein sequence ID" value="KAL2836947.1"/>
    <property type="molecule type" value="Genomic_DNA"/>
</dbReference>
<name>A0ABR4JA78_9EURO</name>
<feature type="compositionally biased region" description="Polar residues" evidence="1">
    <location>
        <begin position="1"/>
        <end position="18"/>
    </location>
</feature>
<reference evidence="2 3" key="1">
    <citation type="submission" date="2024-07" db="EMBL/GenBank/DDBJ databases">
        <title>Section-level genome sequencing and comparative genomics of Aspergillus sections Usti and Cavernicolus.</title>
        <authorList>
            <consortium name="Lawrence Berkeley National Laboratory"/>
            <person name="Nybo J.L."/>
            <person name="Vesth T.C."/>
            <person name="Theobald S."/>
            <person name="Frisvad J.C."/>
            <person name="Larsen T.O."/>
            <person name="Kjaerboelling I."/>
            <person name="Rothschild-Mancinelli K."/>
            <person name="Lyhne E.K."/>
            <person name="Kogle M.E."/>
            <person name="Barry K."/>
            <person name="Clum A."/>
            <person name="Na H."/>
            <person name="Ledsgaard L."/>
            <person name="Lin J."/>
            <person name="Lipzen A."/>
            <person name="Kuo A."/>
            <person name="Riley R."/>
            <person name="Mondo S."/>
            <person name="Labutti K."/>
            <person name="Haridas S."/>
            <person name="Pangalinan J."/>
            <person name="Salamov A.A."/>
            <person name="Simmons B.A."/>
            <person name="Magnuson J.K."/>
            <person name="Chen J."/>
            <person name="Drula E."/>
            <person name="Henrissat B."/>
            <person name="Wiebenga A."/>
            <person name="Lubbers R.J."/>
            <person name="Gomes A.C."/>
            <person name="Makela M.R."/>
            <person name="Stajich J."/>
            <person name="Grigoriev I.V."/>
            <person name="Mortensen U.H."/>
            <person name="De Vries R.P."/>
            <person name="Baker S.E."/>
            <person name="Andersen M.R."/>
        </authorList>
    </citation>
    <scope>NUCLEOTIDE SEQUENCE [LARGE SCALE GENOMIC DNA]</scope>
    <source>
        <strain evidence="2 3">CBS 123904</strain>
    </source>
</reference>
<evidence type="ECO:0000313" key="3">
    <source>
        <dbReference type="Proteomes" id="UP001610446"/>
    </source>
</evidence>
<protein>
    <submittedName>
        <fullName evidence="2">Uncharacterized protein</fullName>
    </submittedName>
</protein>
<proteinExistence type="predicted"/>